<gene>
    <name evidence="2" type="ORF">SAMN05660429_03009</name>
</gene>
<dbReference type="Proteomes" id="UP000199308">
    <property type="component" value="Unassembled WGS sequence"/>
</dbReference>
<dbReference type="PROSITE" id="PS51257">
    <property type="entry name" value="PROKAR_LIPOPROTEIN"/>
    <property type="match status" value="1"/>
</dbReference>
<dbReference type="STRING" id="349064.SAMN05660429_03009"/>
<sequence>MNWLAKIDLNIIVTKLGPLRSAILLIALIAACLFCGYRVGNFYHGYQNNLLALQKQRLQKLHQQQQDQQRHIHILETELEVERMANQRAQSTLKGVEKDYYQTKKELAFYEKVMAPEKQADGLVIDDFNIFKTESLNHYRFQTVLVQQVLKKQYAKGYIDIKLVGSLKGRPVTYDVGDVSEVSKKDLSFSFRYFQIIDGELTLPKDFKPEKVVVAGVLTQNSWQKYQRIDKHYPWSDLFTKS</sequence>
<name>A0A1I0I0U2_THASX</name>
<dbReference type="EMBL" id="FOHK01000021">
    <property type="protein sequence ID" value="SET90237.1"/>
    <property type="molecule type" value="Genomic_DNA"/>
</dbReference>
<reference evidence="2 3" key="1">
    <citation type="submission" date="2016-10" db="EMBL/GenBank/DDBJ databases">
        <authorList>
            <person name="de Groot N.N."/>
        </authorList>
    </citation>
    <scope>NUCLEOTIDE SEQUENCE [LARGE SCALE GENOMIC DNA]</scope>
    <source>
        <strain evidence="2 3">DSM 19706</strain>
    </source>
</reference>
<accession>A0A1I0I0U2</accession>
<dbReference type="Pfam" id="PF20567">
    <property type="entry name" value="DUF6776"/>
    <property type="match status" value="1"/>
</dbReference>
<dbReference type="InterPro" id="IPR046703">
    <property type="entry name" value="DUF6776"/>
</dbReference>
<evidence type="ECO:0000256" key="1">
    <source>
        <dbReference type="SAM" id="Phobius"/>
    </source>
</evidence>
<proteinExistence type="predicted"/>
<organism evidence="2 3">
    <name type="scientific">Thalassotalea agarivorans</name>
    <name type="common">Thalassomonas agarivorans</name>
    <dbReference type="NCBI Taxonomy" id="349064"/>
    <lineage>
        <taxon>Bacteria</taxon>
        <taxon>Pseudomonadati</taxon>
        <taxon>Pseudomonadota</taxon>
        <taxon>Gammaproteobacteria</taxon>
        <taxon>Alteromonadales</taxon>
        <taxon>Colwelliaceae</taxon>
        <taxon>Thalassotalea</taxon>
    </lineage>
</organism>
<feature type="transmembrane region" description="Helical" evidence="1">
    <location>
        <begin position="21"/>
        <end position="40"/>
    </location>
</feature>
<dbReference type="OrthoDB" id="7056878at2"/>
<keyword evidence="1" id="KW-1133">Transmembrane helix</keyword>
<protein>
    <submittedName>
        <fullName evidence="2">Uncharacterized protein</fullName>
    </submittedName>
</protein>
<keyword evidence="3" id="KW-1185">Reference proteome</keyword>
<evidence type="ECO:0000313" key="2">
    <source>
        <dbReference type="EMBL" id="SET90237.1"/>
    </source>
</evidence>
<dbReference type="AlphaFoldDB" id="A0A1I0I0U2"/>
<evidence type="ECO:0000313" key="3">
    <source>
        <dbReference type="Proteomes" id="UP000199308"/>
    </source>
</evidence>
<dbReference type="RefSeq" id="WP_093332328.1">
    <property type="nucleotide sequence ID" value="NZ_AP027363.1"/>
</dbReference>
<keyword evidence="1" id="KW-0472">Membrane</keyword>
<keyword evidence="1" id="KW-0812">Transmembrane</keyword>